<comment type="caution">
    <text evidence="1">The sequence shown here is derived from an EMBL/GenBank/DDBJ whole genome shotgun (WGS) entry which is preliminary data.</text>
</comment>
<protein>
    <recommendedName>
        <fullName evidence="2">EexN family lipoprotein</fullName>
    </recommendedName>
</protein>
<evidence type="ECO:0000313" key="1">
    <source>
        <dbReference type="EMBL" id="EAJ9572278.1"/>
    </source>
</evidence>
<evidence type="ECO:0008006" key="2">
    <source>
        <dbReference type="Google" id="ProtNLM"/>
    </source>
</evidence>
<dbReference type="EMBL" id="AACCAN010000019">
    <property type="protein sequence ID" value="EAJ9572278.1"/>
    <property type="molecule type" value="Genomic_DNA"/>
</dbReference>
<dbReference type="InterPro" id="IPR047937">
    <property type="entry name" value="Eex_IncN-like"/>
</dbReference>
<dbReference type="AlphaFoldDB" id="A0A5T0J915"/>
<gene>
    <name evidence="1" type="ORF">E5B80_07770</name>
</gene>
<proteinExistence type="predicted"/>
<name>A0A5T0J915_CAMCO</name>
<organism evidence="1">
    <name type="scientific">Campylobacter coli</name>
    <dbReference type="NCBI Taxonomy" id="195"/>
    <lineage>
        <taxon>Bacteria</taxon>
        <taxon>Pseudomonadati</taxon>
        <taxon>Campylobacterota</taxon>
        <taxon>Epsilonproteobacteria</taxon>
        <taxon>Campylobacterales</taxon>
        <taxon>Campylobacteraceae</taxon>
        <taxon>Campylobacter</taxon>
    </lineage>
</organism>
<accession>A0A5T0J915</accession>
<dbReference type="PROSITE" id="PS51257">
    <property type="entry name" value="PROKAR_LIPOPROTEIN"/>
    <property type="match status" value="1"/>
</dbReference>
<reference evidence="1" key="1">
    <citation type="submission" date="2019-04" db="EMBL/GenBank/DDBJ databases">
        <authorList>
            <consortium name="NARMS: The National Antimicrobial Resistance Monitoring System"/>
        </authorList>
    </citation>
    <scope>NUCLEOTIDE SEQUENCE</scope>
    <source>
        <strain evidence="1">FSIS11918609</strain>
    </source>
</reference>
<dbReference type="NCBIfam" id="NF033894">
    <property type="entry name" value="Eex_IncN"/>
    <property type="match status" value="1"/>
</dbReference>
<sequence length="89" mass="9992">MKHFIFGGLLGLGSLAFLAGCGDEAKTSDYYKAHLDEAKARVAECKKMEKMNETQQRDCSNAKWAVETEDTGYIEKTWGKSNPDALKWK</sequence>